<dbReference type="AlphaFoldDB" id="W7J6N4"/>
<gene>
    <name evidence="1" type="ORF">UO65_0021</name>
</gene>
<keyword evidence="2" id="KW-1185">Reference proteome</keyword>
<proteinExistence type="predicted"/>
<dbReference type="PRINTS" id="PR00469">
    <property type="entry name" value="PNDRDTASEII"/>
</dbReference>
<dbReference type="PATRIC" id="fig|909613.9.peg.21"/>
<keyword evidence="1" id="KW-0560">Oxidoreductase</keyword>
<dbReference type="STRING" id="909613.UO65_0021"/>
<dbReference type="OrthoDB" id="537501at2"/>
<dbReference type="PANTHER" id="PTHR39757">
    <property type="match status" value="1"/>
</dbReference>
<reference evidence="1 2" key="1">
    <citation type="journal article" date="2014" name="Genome Announc.">
        <title>Draft Genome Sequence of the Antitrypanosomally Active Sponge-Associated Bacterium Actinokineospora sp. Strain EG49.</title>
        <authorList>
            <person name="Harjes J."/>
            <person name="Ryu T."/>
            <person name="Abdelmohsen U.R."/>
            <person name="Moitinho-Silva L."/>
            <person name="Horn H."/>
            <person name="Ravasi T."/>
            <person name="Hentschel U."/>
        </authorList>
    </citation>
    <scope>NUCLEOTIDE SEQUENCE [LARGE SCALE GENOMIC DNA]</scope>
    <source>
        <strain evidence="1 2">EG49</strain>
    </source>
</reference>
<dbReference type="InterPro" id="IPR036188">
    <property type="entry name" value="FAD/NAD-bd_sf"/>
</dbReference>
<dbReference type="EC" id="1.14.-.-" evidence="1"/>
<dbReference type="Gene3D" id="3.50.50.60">
    <property type="entry name" value="FAD/NAD(P)-binding domain"/>
    <property type="match status" value="1"/>
</dbReference>
<evidence type="ECO:0000313" key="1">
    <source>
        <dbReference type="EMBL" id="EWC64666.1"/>
    </source>
</evidence>
<dbReference type="Pfam" id="PF05834">
    <property type="entry name" value="Lycopene_cycl"/>
    <property type="match status" value="1"/>
</dbReference>
<evidence type="ECO:0000313" key="2">
    <source>
        <dbReference type="Proteomes" id="UP000019277"/>
    </source>
</evidence>
<dbReference type="Proteomes" id="UP000019277">
    <property type="component" value="Unassembled WGS sequence"/>
</dbReference>
<comment type="caution">
    <text evidence="1">The sequence shown here is derived from an EMBL/GenBank/DDBJ whole genome shotgun (WGS) entry which is preliminary data.</text>
</comment>
<organism evidence="1 2">
    <name type="scientific">Actinokineospora spheciospongiae</name>
    <dbReference type="NCBI Taxonomy" id="909613"/>
    <lineage>
        <taxon>Bacteria</taxon>
        <taxon>Bacillati</taxon>
        <taxon>Actinomycetota</taxon>
        <taxon>Actinomycetes</taxon>
        <taxon>Pseudonocardiales</taxon>
        <taxon>Pseudonocardiaceae</taxon>
        <taxon>Actinokineospora</taxon>
    </lineage>
</organism>
<protein>
    <submittedName>
        <fullName evidence="1">Lycopene beta cyclase</fullName>
        <ecNumber evidence="1">1.14.-.-</ecNumber>
    </submittedName>
</protein>
<dbReference type="SUPFAM" id="SSF51905">
    <property type="entry name" value="FAD/NAD(P)-binding domain"/>
    <property type="match status" value="1"/>
</dbReference>
<dbReference type="GO" id="GO:0016491">
    <property type="term" value="F:oxidoreductase activity"/>
    <property type="evidence" value="ECO:0007669"/>
    <property type="project" value="UniProtKB-KW"/>
</dbReference>
<dbReference type="PANTHER" id="PTHR39757:SF5">
    <property type="entry name" value="OS02G0190600 PROTEIN"/>
    <property type="match status" value="1"/>
</dbReference>
<dbReference type="RefSeq" id="WP_035277536.1">
    <property type="nucleotide sequence ID" value="NZ_AYXG01000001.1"/>
</dbReference>
<name>W7J6N4_9PSEU</name>
<accession>W7J6N4</accession>
<sequence>MDVVVVGSGPAGWAVADACGRRGLEVALVAPAPLTPWPATYGMWAEQAAVLPDGAATTAATGVRAAGRLLDQGYVVLDNAATQAAYARGSVTPIADRVASADHGPRGSTVVLASGRRLACRVAVDASGALRVLSGGRPGGHRAEQTAHGLVFPAEAVADLVPPGQAIFMDDWSTQDGLATFLYAVPLPGGRTLVEETSLVAKPGVPVERLRQRLIARLRAAGVDPGAATAAENVRFPMDLPRPRTAAIGAAAGMVHPATGYSVADSLAVAPRLADAIAAGGTGRDVVWTPAARAVHALRAHGARVLRSLPAAALPEFFDAFFALPTEVRLPYLTGREDVAGTTRAMTELFRGVPWRLRAAMAVGGFSAALRGAA</sequence>
<dbReference type="EMBL" id="AYXG01000001">
    <property type="protein sequence ID" value="EWC64666.1"/>
    <property type="molecule type" value="Genomic_DNA"/>
</dbReference>
<dbReference type="eggNOG" id="COG0654">
    <property type="taxonomic scope" value="Bacteria"/>
</dbReference>